<organism evidence="2 3">
    <name type="scientific">Holtiella tumoricola</name>
    <dbReference type="NCBI Taxonomy" id="3018743"/>
    <lineage>
        <taxon>Bacteria</taxon>
        <taxon>Bacillati</taxon>
        <taxon>Bacillota</taxon>
        <taxon>Clostridia</taxon>
        <taxon>Lachnospirales</taxon>
        <taxon>Cellulosilyticaceae</taxon>
        <taxon>Holtiella</taxon>
    </lineage>
</organism>
<feature type="transmembrane region" description="Helical" evidence="1">
    <location>
        <begin position="7"/>
        <end position="26"/>
    </location>
</feature>
<keyword evidence="3" id="KW-1185">Reference proteome</keyword>
<dbReference type="EMBL" id="JAQIFT010000068">
    <property type="protein sequence ID" value="MDA3733794.1"/>
    <property type="molecule type" value="Genomic_DNA"/>
</dbReference>
<keyword evidence="1" id="KW-0472">Membrane</keyword>
<dbReference type="Proteomes" id="UP001169242">
    <property type="component" value="Unassembled WGS sequence"/>
</dbReference>
<evidence type="ECO:0000313" key="3">
    <source>
        <dbReference type="Proteomes" id="UP001169242"/>
    </source>
</evidence>
<sequence length="184" mass="20427">MNRKGMTLIEVLIVIVIIGIIIGPVFGTIHSSSQILAKTEQSANAKMIANNIFQYIENKVKYANVILIGDIRIPKLESTLGDATTNKDALTLIVEGEELKYYQSAVGSAEVIFNKNYMGRMTLETKYRKVDVNTISVEVVMKKEGEKIHVLGPNKIKLENINTAIRTGDRIDGTEGNIINYIMP</sequence>
<keyword evidence="1" id="KW-1133">Transmembrane helix</keyword>
<dbReference type="InterPro" id="IPR012902">
    <property type="entry name" value="N_methyl_site"/>
</dbReference>
<gene>
    <name evidence="2" type="ORF">PBV87_20180</name>
</gene>
<accession>A0AA42DSL0</accession>
<keyword evidence="1" id="KW-0812">Transmembrane</keyword>
<dbReference type="AlphaFoldDB" id="A0AA42DSL0"/>
<evidence type="ECO:0000256" key="1">
    <source>
        <dbReference type="SAM" id="Phobius"/>
    </source>
</evidence>
<dbReference type="Pfam" id="PF07963">
    <property type="entry name" value="N_methyl"/>
    <property type="match status" value="1"/>
</dbReference>
<proteinExistence type="predicted"/>
<comment type="caution">
    <text evidence="2">The sequence shown here is derived from an EMBL/GenBank/DDBJ whole genome shotgun (WGS) entry which is preliminary data.</text>
</comment>
<reference evidence="2" key="1">
    <citation type="journal article" date="2023" name="Int. J. Syst. Evol. Microbiol.">
        <title>&lt;i&gt;Holtiella tumoricola&lt;/i&gt; gen. nov. sp. nov., isolated from a human clinical sample.</title>
        <authorList>
            <person name="Allen-Vercoe E."/>
            <person name="Daigneault M.C."/>
            <person name="Vancuren S.J."/>
            <person name="Cochrane K."/>
            <person name="O'Neal L.L."/>
            <person name="Sankaranarayanan K."/>
            <person name="Lawson P.A."/>
        </authorList>
    </citation>
    <scope>NUCLEOTIDE SEQUENCE</scope>
    <source>
        <strain evidence="2">CC70A</strain>
    </source>
</reference>
<name>A0AA42DSL0_9FIRM</name>
<dbReference type="NCBIfam" id="TIGR02532">
    <property type="entry name" value="IV_pilin_GFxxxE"/>
    <property type="match status" value="1"/>
</dbReference>
<evidence type="ECO:0000313" key="2">
    <source>
        <dbReference type="EMBL" id="MDA3733794.1"/>
    </source>
</evidence>
<dbReference type="InterPro" id="IPR045584">
    <property type="entry name" value="Pilin-like"/>
</dbReference>
<dbReference type="SUPFAM" id="SSF54523">
    <property type="entry name" value="Pili subunits"/>
    <property type="match status" value="1"/>
</dbReference>
<protein>
    <submittedName>
        <fullName evidence="2">Prepilin-type N-terminal cleavage/methylation domain-containing protein</fullName>
    </submittedName>
</protein>